<reference evidence="12" key="1">
    <citation type="submission" date="2023-07" db="EMBL/GenBank/DDBJ databases">
        <title>Characterization of two Paracoccaceae strains isolated from Phycosphere and proposal of Xinfangfangia lacusdiani sp. nov.</title>
        <authorList>
            <person name="Deng Y."/>
            <person name="Zhang Y.Q."/>
        </authorList>
    </citation>
    <scope>NUCLEOTIDE SEQUENCE [LARGE SCALE GENOMIC DNA]</scope>
    <source>
        <strain evidence="12">CPCC 101403</strain>
    </source>
</reference>
<keyword evidence="4 11" id="KW-0067">ATP-binding</keyword>
<feature type="domain" description="ABC transporter" evidence="9">
    <location>
        <begin position="361"/>
        <end position="605"/>
    </location>
</feature>
<gene>
    <name evidence="11" type="ORF">RM190_01330</name>
</gene>
<dbReference type="Pfam" id="PF00664">
    <property type="entry name" value="ABC_membrane"/>
    <property type="match status" value="1"/>
</dbReference>
<evidence type="ECO:0000313" key="11">
    <source>
        <dbReference type="EMBL" id="MDT1060476.1"/>
    </source>
</evidence>
<dbReference type="InterPro" id="IPR017871">
    <property type="entry name" value="ABC_transporter-like_CS"/>
</dbReference>
<dbReference type="EMBL" id="JAVRQI010000001">
    <property type="protein sequence ID" value="MDT1060476.1"/>
    <property type="molecule type" value="Genomic_DNA"/>
</dbReference>
<dbReference type="InterPro" id="IPR027417">
    <property type="entry name" value="P-loop_NTPase"/>
</dbReference>
<evidence type="ECO:0000256" key="6">
    <source>
        <dbReference type="ARBA" id="ARBA00023136"/>
    </source>
</evidence>
<dbReference type="PANTHER" id="PTHR43394:SF1">
    <property type="entry name" value="ATP-BINDING CASSETTE SUB-FAMILY B MEMBER 10, MITOCHONDRIAL"/>
    <property type="match status" value="1"/>
</dbReference>
<dbReference type="InterPro" id="IPR003439">
    <property type="entry name" value="ABC_transporter-like_ATP-bd"/>
</dbReference>
<evidence type="ECO:0000256" key="5">
    <source>
        <dbReference type="ARBA" id="ARBA00022989"/>
    </source>
</evidence>
<feature type="transmembrane region" description="Helical" evidence="8">
    <location>
        <begin position="159"/>
        <end position="178"/>
    </location>
</feature>
<dbReference type="InterPro" id="IPR036640">
    <property type="entry name" value="ABC1_TM_sf"/>
</dbReference>
<evidence type="ECO:0000256" key="7">
    <source>
        <dbReference type="SAM" id="MobiDB-lite"/>
    </source>
</evidence>
<feature type="region of interest" description="Disordered" evidence="7">
    <location>
        <begin position="610"/>
        <end position="629"/>
    </location>
</feature>
<name>A0ABU3E8D6_9RHOB</name>
<keyword evidence="3" id="KW-0547">Nucleotide-binding</keyword>
<organism evidence="11 12">
    <name type="scientific">Paracoccus broussonetiae</name>
    <dbReference type="NCBI Taxonomy" id="3075834"/>
    <lineage>
        <taxon>Bacteria</taxon>
        <taxon>Pseudomonadati</taxon>
        <taxon>Pseudomonadota</taxon>
        <taxon>Alphaproteobacteria</taxon>
        <taxon>Rhodobacterales</taxon>
        <taxon>Paracoccaceae</taxon>
        <taxon>Paracoccus</taxon>
    </lineage>
</organism>
<dbReference type="GO" id="GO:0005524">
    <property type="term" value="F:ATP binding"/>
    <property type="evidence" value="ECO:0007669"/>
    <property type="project" value="UniProtKB-KW"/>
</dbReference>
<evidence type="ECO:0000256" key="8">
    <source>
        <dbReference type="SAM" id="Phobius"/>
    </source>
</evidence>
<feature type="transmembrane region" description="Helical" evidence="8">
    <location>
        <begin position="80"/>
        <end position="104"/>
    </location>
</feature>
<evidence type="ECO:0000259" key="10">
    <source>
        <dbReference type="PROSITE" id="PS50929"/>
    </source>
</evidence>
<proteinExistence type="predicted"/>
<comment type="caution">
    <text evidence="11">The sequence shown here is derived from an EMBL/GenBank/DDBJ whole genome shotgun (WGS) entry which is preliminary data.</text>
</comment>
<evidence type="ECO:0000313" key="12">
    <source>
        <dbReference type="Proteomes" id="UP001251085"/>
    </source>
</evidence>
<feature type="transmembrane region" description="Helical" evidence="8">
    <location>
        <begin position="35"/>
        <end position="60"/>
    </location>
</feature>
<keyword evidence="2 8" id="KW-0812">Transmembrane</keyword>
<feature type="domain" description="ABC transmembrane type-1" evidence="10">
    <location>
        <begin position="40"/>
        <end position="320"/>
    </location>
</feature>
<keyword evidence="6 8" id="KW-0472">Membrane</keyword>
<dbReference type="Gene3D" id="3.40.50.300">
    <property type="entry name" value="P-loop containing nucleotide triphosphate hydrolases"/>
    <property type="match status" value="1"/>
</dbReference>
<dbReference type="InterPro" id="IPR039421">
    <property type="entry name" value="Type_1_exporter"/>
</dbReference>
<evidence type="ECO:0000256" key="2">
    <source>
        <dbReference type="ARBA" id="ARBA00022692"/>
    </source>
</evidence>
<sequence>MFSWFESRLDPYPADPPRMPPKGLWRFILHFSRGALGYMLVMSACSALIAVLEVVLFGYLGDLVDRLANTDRAAFWQVEGGRLMLMAAILVIGLPLLQIIFSLLMHQTLMGNLPQRIRWQAHRYLLRQSMSYFQDEFAGRIATKLMQTALAVREVAMKFLDVLVYVGVYFLGALVLAASTDGWLALPFLAWGVLYGLLLWWLVPRIGRISEAQADARAVMTGRVVDSYTNISTVKLFSHSSREEAYVRDSMDGFLRTVHSQMRLASIQNILLASLNSGLTFAVTALGIWLWTQGRIEVGAVAIAIPLALRLGNMSHWIMWEFAGLFENIGTVRDGIGSLSLPRMVTDQPGAKTLEVPRGKVEFRDVTFRYGDAAPGKGGAVLDDLTLTIAPGERIGLVGRSGAGKSTLVNLLLRFHDLESGRIMIDGQDISQVSQESLRAAIGVVTQDTSLLHRSIRDNISYGRPDAGEDEVLRAVEQAEASDFVGLLNDSNGRRGLDAHVGERGVKLSGGQRQRVAIARVLLKDAPILVLDEATSALDSEVEAAIQGQLETLMNGKTVIAIAHRLSTIARMDRLVVMERGRIVEQGSHDQLLAQGGIYAGLWSRQSGGFLESDEGPVPGPEGRAQLNA</sequence>
<accession>A0ABU3E8D6</accession>
<evidence type="ECO:0000256" key="4">
    <source>
        <dbReference type="ARBA" id="ARBA00022840"/>
    </source>
</evidence>
<feature type="transmembrane region" description="Helical" evidence="8">
    <location>
        <begin position="270"/>
        <end position="291"/>
    </location>
</feature>
<evidence type="ECO:0000256" key="1">
    <source>
        <dbReference type="ARBA" id="ARBA00004651"/>
    </source>
</evidence>
<dbReference type="PROSITE" id="PS50893">
    <property type="entry name" value="ABC_TRANSPORTER_2"/>
    <property type="match status" value="1"/>
</dbReference>
<dbReference type="Proteomes" id="UP001251085">
    <property type="component" value="Unassembled WGS sequence"/>
</dbReference>
<keyword evidence="12" id="KW-1185">Reference proteome</keyword>
<dbReference type="InterPro" id="IPR011527">
    <property type="entry name" value="ABC1_TM_dom"/>
</dbReference>
<evidence type="ECO:0000256" key="3">
    <source>
        <dbReference type="ARBA" id="ARBA00022741"/>
    </source>
</evidence>
<dbReference type="PROSITE" id="PS00211">
    <property type="entry name" value="ABC_TRANSPORTER_1"/>
    <property type="match status" value="1"/>
</dbReference>
<dbReference type="PROSITE" id="PS50929">
    <property type="entry name" value="ABC_TM1F"/>
    <property type="match status" value="1"/>
</dbReference>
<feature type="transmembrane region" description="Helical" evidence="8">
    <location>
        <begin position="184"/>
        <end position="203"/>
    </location>
</feature>
<dbReference type="Gene3D" id="1.20.1560.10">
    <property type="entry name" value="ABC transporter type 1, transmembrane domain"/>
    <property type="match status" value="1"/>
</dbReference>
<dbReference type="Pfam" id="PF00005">
    <property type="entry name" value="ABC_tran"/>
    <property type="match status" value="1"/>
</dbReference>
<dbReference type="SUPFAM" id="SSF52540">
    <property type="entry name" value="P-loop containing nucleoside triphosphate hydrolases"/>
    <property type="match status" value="1"/>
</dbReference>
<keyword evidence="5 8" id="KW-1133">Transmembrane helix</keyword>
<comment type="subcellular location">
    <subcellularLocation>
        <location evidence="1">Cell membrane</location>
        <topology evidence="1">Multi-pass membrane protein</topology>
    </subcellularLocation>
</comment>
<dbReference type="SMART" id="SM00382">
    <property type="entry name" value="AAA"/>
    <property type="match status" value="1"/>
</dbReference>
<dbReference type="RefSeq" id="WP_311757577.1">
    <property type="nucleotide sequence ID" value="NZ_JAVRQI010000001.1"/>
</dbReference>
<dbReference type="CDD" id="cd07346">
    <property type="entry name" value="ABC_6TM_exporters"/>
    <property type="match status" value="1"/>
</dbReference>
<dbReference type="SUPFAM" id="SSF90123">
    <property type="entry name" value="ABC transporter transmembrane region"/>
    <property type="match status" value="1"/>
</dbReference>
<evidence type="ECO:0000259" key="9">
    <source>
        <dbReference type="PROSITE" id="PS50893"/>
    </source>
</evidence>
<dbReference type="InterPro" id="IPR003593">
    <property type="entry name" value="AAA+_ATPase"/>
</dbReference>
<protein>
    <submittedName>
        <fullName evidence="11">ABC transporter ATP-binding protein</fullName>
    </submittedName>
</protein>
<dbReference type="PANTHER" id="PTHR43394">
    <property type="entry name" value="ATP-DEPENDENT PERMEASE MDL1, MITOCHONDRIAL"/>
    <property type="match status" value="1"/>
</dbReference>